<protein>
    <submittedName>
        <fullName evidence="1">Uncharacterized protein</fullName>
    </submittedName>
</protein>
<dbReference type="AlphaFoldDB" id="A0AAD3TLJ3"/>
<evidence type="ECO:0000313" key="1">
    <source>
        <dbReference type="EMBL" id="GMH31795.1"/>
    </source>
</evidence>
<name>A0AAD3TLJ3_NEPGR</name>
<dbReference type="EMBL" id="BSYO01000041">
    <property type="protein sequence ID" value="GMH31795.1"/>
    <property type="molecule type" value="Genomic_DNA"/>
</dbReference>
<reference evidence="1" key="1">
    <citation type="submission" date="2023-05" db="EMBL/GenBank/DDBJ databases">
        <title>Nepenthes gracilis genome sequencing.</title>
        <authorList>
            <person name="Fukushima K."/>
        </authorList>
    </citation>
    <scope>NUCLEOTIDE SEQUENCE</scope>
    <source>
        <strain evidence="1">SING2019-196</strain>
    </source>
</reference>
<organism evidence="1 2">
    <name type="scientific">Nepenthes gracilis</name>
    <name type="common">Slender pitcher plant</name>
    <dbReference type="NCBI Taxonomy" id="150966"/>
    <lineage>
        <taxon>Eukaryota</taxon>
        <taxon>Viridiplantae</taxon>
        <taxon>Streptophyta</taxon>
        <taxon>Embryophyta</taxon>
        <taxon>Tracheophyta</taxon>
        <taxon>Spermatophyta</taxon>
        <taxon>Magnoliopsida</taxon>
        <taxon>eudicotyledons</taxon>
        <taxon>Gunneridae</taxon>
        <taxon>Pentapetalae</taxon>
        <taxon>Caryophyllales</taxon>
        <taxon>Nepenthaceae</taxon>
        <taxon>Nepenthes</taxon>
    </lineage>
</organism>
<gene>
    <name evidence="1" type="ORF">Nepgr_033639</name>
</gene>
<dbReference type="Proteomes" id="UP001279734">
    <property type="component" value="Unassembled WGS sequence"/>
</dbReference>
<evidence type="ECO:0000313" key="2">
    <source>
        <dbReference type="Proteomes" id="UP001279734"/>
    </source>
</evidence>
<sequence length="95" mass="10682">MLWLKLRSQNAFDAKFGVPGMKNGLDAIDVLDRSAESVWIRMVYVVWLMQCWTAWSWLFAADAKAAVAAVVEPPWLKPKVVSHSCQVGRITAPFC</sequence>
<proteinExistence type="predicted"/>
<accession>A0AAD3TLJ3</accession>
<keyword evidence="2" id="KW-1185">Reference proteome</keyword>
<comment type="caution">
    <text evidence="1">The sequence shown here is derived from an EMBL/GenBank/DDBJ whole genome shotgun (WGS) entry which is preliminary data.</text>
</comment>